<comment type="caution">
    <text evidence="1">The sequence shown here is derived from an EMBL/GenBank/DDBJ whole genome shotgun (WGS) entry which is preliminary data.</text>
</comment>
<accession>A0ABN2I6Z5</accession>
<keyword evidence="2" id="KW-1185">Reference proteome</keyword>
<protein>
    <recommendedName>
        <fullName evidence="3">SipW-cognate class signal peptide</fullName>
    </recommendedName>
</protein>
<reference evidence="1 2" key="1">
    <citation type="journal article" date="2019" name="Int. J. Syst. Evol. Microbiol.">
        <title>The Global Catalogue of Microorganisms (GCM) 10K type strain sequencing project: providing services to taxonomists for standard genome sequencing and annotation.</title>
        <authorList>
            <consortium name="The Broad Institute Genomics Platform"/>
            <consortium name="The Broad Institute Genome Sequencing Center for Infectious Disease"/>
            <person name="Wu L."/>
            <person name="Ma J."/>
        </authorList>
    </citation>
    <scope>NUCLEOTIDE SEQUENCE [LARGE SCALE GENOMIC DNA]</scope>
    <source>
        <strain evidence="1 2">JCM 15577</strain>
    </source>
</reference>
<proteinExistence type="predicted"/>
<dbReference type="RefSeq" id="WP_344071347.1">
    <property type="nucleotide sequence ID" value="NZ_BAAAPL010000001.1"/>
</dbReference>
<evidence type="ECO:0008006" key="3">
    <source>
        <dbReference type="Google" id="ProtNLM"/>
    </source>
</evidence>
<gene>
    <name evidence="1" type="ORF">GCM10009808_16660</name>
</gene>
<dbReference type="Pfam" id="PF12389">
    <property type="entry name" value="Peptidase_M73"/>
    <property type="match status" value="1"/>
</dbReference>
<name>A0ABN2I6Z5_9MICO</name>
<evidence type="ECO:0000313" key="2">
    <source>
        <dbReference type="Proteomes" id="UP001501690"/>
    </source>
</evidence>
<sequence>MTGRYSADRLGAHAKPQTQRTARQAMSLAGATAVSASLLGILTAGSTTALWQDGVTLNAGAVVSGTIDMQITGTLNDITNRLPGERVVQQLTMTNGGDVDLDISAVLDVTPTNFEVRFEITDTACGAVLSTPAVTAGTPVDLGTVTIGHSRNLCVEVTALDGVQPSETLTAIATVTGDQIVAGDQQ</sequence>
<dbReference type="EMBL" id="BAAAPL010000001">
    <property type="protein sequence ID" value="GAA1699726.1"/>
    <property type="molecule type" value="Genomic_DNA"/>
</dbReference>
<evidence type="ECO:0000313" key="1">
    <source>
        <dbReference type="EMBL" id="GAA1699726.1"/>
    </source>
</evidence>
<dbReference type="Proteomes" id="UP001501690">
    <property type="component" value="Unassembled WGS sequence"/>
</dbReference>
<dbReference type="InterPro" id="IPR022121">
    <property type="entry name" value="Peptidase_M73_camelysin"/>
</dbReference>
<organism evidence="1 2">
    <name type="scientific">Microbacterium sediminicola</name>
    <dbReference type="NCBI Taxonomy" id="415210"/>
    <lineage>
        <taxon>Bacteria</taxon>
        <taxon>Bacillati</taxon>
        <taxon>Actinomycetota</taxon>
        <taxon>Actinomycetes</taxon>
        <taxon>Micrococcales</taxon>
        <taxon>Microbacteriaceae</taxon>
        <taxon>Microbacterium</taxon>
    </lineage>
</organism>